<proteinExistence type="predicted"/>
<name>A0A819Z2D8_9BILA</name>
<dbReference type="EMBL" id="CAJNRF010014042">
    <property type="protein sequence ID" value="CAF2153878.1"/>
    <property type="molecule type" value="Genomic_DNA"/>
</dbReference>
<sequence>MDVTSRYQPPTRSSQLPTSIQSTSSRNPITCWHCYETGHYSNGFRGISPIRISPT</sequence>
<dbReference type="AlphaFoldDB" id="A0A819Z2D8"/>
<organism evidence="3 4">
    <name type="scientific">Rotaria magnacalcarata</name>
    <dbReference type="NCBI Taxonomy" id="392030"/>
    <lineage>
        <taxon>Eukaryota</taxon>
        <taxon>Metazoa</taxon>
        <taxon>Spiralia</taxon>
        <taxon>Gnathifera</taxon>
        <taxon>Rotifera</taxon>
        <taxon>Eurotatoria</taxon>
        <taxon>Bdelloidea</taxon>
        <taxon>Philodinida</taxon>
        <taxon>Philodinidae</taxon>
        <taxon>Rotaria</taxon>
    </lineage>
</organism>
<evidence type="ECO:0000256" key="1">
    <source>
        <dbReference type="SAM" id="MobiDB-lite"/>
    </source>
</evidence>
<dbReference type="GO" id="GO:0008270">
    <property type="term" value="F:zinc ion binding"/>
    <property type="evidence" value="ECO:0007669"/>
    <property type="project" value="InterPro"/>
</dbReference>
<feature type="region of interest" description="Disordered" evidence="1">
    <location>
        <begin position="1"/>
        <end position="26"/>
    </location>
</feature>
<accession>A0A819Z2D8</accession>
<evidence type="ECO:0000313" key="3">
    <source>
        <dbReference type="EMBL" id="CAF4165662.1"/>
    </source>
</evidence>
<dbReference type="GO" id="GO:0003676">
    <property type="term" value="F:nucleic acid binding"/>
    <property type="evidence" value="ECO:0007669"/>
    <property type="project" value="InterPro"/>
</dbReference>
<keyword evidence="4" id="KW-1185">Reference proteome</keyword>
<evidence type="ECO:0000313" key="2">
    <source>
        <dbReference type="EMBL" id="CAF2153878.1"/>
    </source>
</evidence>
<gene>
    <name evidence="3" type="ORF">OVN521_LOCUS24400</name>
    <name evidence="2" type="ORF">WKI299_LOCUS30851</name>
</gene>
<reference evidence="3" key="1">
    <citation type="submission" date="2021-02" db="EMBL/GenBank/DDBJ databases">
        <authorList>
            <person name="Nowell W R."/>
        </authorList>
    </citation>
    <scope>NUCLEOTIDE SEQUENCE</scope>
</reference>
<protein>
    <submittedName>
        <fullName evidence="3">Uncharacterized protein</fullName>
    </submittedName>
</protein>
<dbReference type="InterPro" id="IPR036875">
    <property type="entry name" value="Znf_CCHC_sf"/>
</dbReference>
<dbReference type="EMBL" id="CAJOBG010005789">
    <property type="protein sequence ID" value="CAF4165662.1"/>
    <property type="molecule type" value="Genomic_DNA"/>
</dbReference>
<evidence type="ECO:0000313" key="4">
    <source>
        <dbReference type="Proteomes" id="UP000663866"/>
    </source>
</evidence>
<feature type="non-terminal residue" evidence="3">
    <location>
        <position position="55"/>
    </location>
</feature>
<dbReference type="Proteomes" id="UP000663856">
    <property type="component" value="Unassembled WGS sequence"/>
</dbReference>
<dbReference type="SUPFAM" id="SSF57756">
    <property type="entry name" value="Retrovirus zinc finger-like domains"/>
    <property type="match status" value="1"/>
</dbReference>
<dbReference type="Proteomes" id="UP000663866">
    <property type="component" value="Unassembled WGS sequence"/>
</dbReference>
<comment type="caution">
    <text evidence="3">The sequence shown here is derived from an EMBL/GenBank/DDBJ whole genome shotgun (WGS) entry which is preliminary data.</text>
</comment>